<dbReference type="AlphaFoldDB" id="A0A6J6DUD9"/>
<keyword evidence="2" id="KW-0813">Transport</keyword>
<dbReference type="PANTHER" id="PTHR30061">
    <property type="entry name" value="MALTOSE-BINDING PERIPLASMIC PROTEIN"/>
    <property type="match status" value="1"/>
</dbReference>
<keyword evidence="3" id="KW-0732">Signal</keyword>
<dbReference type="SUPFAM" id="SSF53850">
    <property type="entry name" value="Periplasmic binding protein-like II"/>
    <property type="match status" value="1"/>
</dbReference>
<evidence type="ECO:0000313" key="4">
    <source>
        <dbReference type="EMBL" id="CAB4567771.1"/>
    </source>
</evidence>
<dbReference type="GO" id="GO:0042956">
    <property type="term" value="P:maltodextrin transmembrane transport"/>
    <property type="evidence" value="ECO:0007669"/>
    <property type="project" value="TreeGrafter"/>
</dbReference>
<dbReference type="InterPro" id="IPR006059">
    <property type="entry name" value="SBP"/>
</dbReference>
<dbReference type="Gene3D" id="3.40.190.10">
    <property type="entry name" value="Periplasmic binding protein-like II"/>
    <property type="match status" value="2"/>
</dbReference>
<dbReference type="GO" id="GO:0055052">
    <property type="term" value="C:ATP-binding cassette (ABC) transporter complex, substrate-binding subunit-containing"/>
    <property type="evidence" value="ECO:0007669"/>
    <property type="project" value="TreeGrafter"/>
</dbReference>
<dbReference type="EMBL" id="CAEZTO010000003">
    <property type="protein sequence ID" value="CAB4567771.1"/>
    <property type="molecule type" value="Genomic_DNA"/>
</dbReference>
<name>A0A6J6DUD9_9ZZZZ</name>
<dbReference type="GO" id="GO:0015768">
    <property type="term" value="P:maltose transport"/>
    <property type="evidence" value="ECO:0007669"/>
    <property type="project" value="TreeGrafter"/>
</dbReference>
<accession>A0A6J6DUD9</accession>
<reference evidence="4" key="1">
    <citation type="submission" date="2020-05" db="EMBL/GenBank/DDBJ databases">
        <authorList>
            <person name="Chiriac C."/>
            <person name="Salcher M."/>
            <person name="Ghai R."/>
            <person name="Kavagutti S V."/>
        </authorList>
    </citation>
    <scope>NUCLEOTIDE SEQUENCE</scope>
</reference>
<evidence type="ECO:0000256" key="2">
    <source>
        <dbReference type="ARBA" id="ARBA00022448"/>
    </source>
</evidence>
<comment type="similarity">
    <text evidence="1">Belongs to the bacterial solute-binding protein 1 family.</text>
</comment>
<proteinExistence type="inferred from homology"/>
<gene>
    <name evidence="4" type="ORF">UFOPK1693_00472</name>
</gene>
<evidence type="ECO:0000256" key="3">
    <source>
        <dbReference type="ARBA" id="ARBA00022729"/>
    </source>
</evidence>
<sequence>MKIKRILGLGVAVGLAASTLLGALPANANEKVITVWADETRGPALSKALGSLADQTEGEWATGYKIKVVSYSSFDALKEALDKATANTGPDVIIGANDWVATGVKNGKVAPLTLPASVRRNYTTEALNDLSYQGKLYGIPISMNNTAMLVNTKLTGGKKPATFGEMVDFYKKNKTSKKLTAGLCVAGGGMSFGAIGVFNALGGSPYVVDAKGVVSTTKDPINVTTMTNNVKRFLLESNGKSNGFFPASDTGCKDNFLAGKVPYAVIGNWEWKSYVDKGFSMNDLVSVPGVTRNTFGRSFASVSGAMLTTFAETNGNATGAKSFLNNFFGSATGVVLYARHEQRPPAHRGGAGAVSDGARAFARTGSQAGMPQIGAILDSAAGGQKYWDALPAYWTAVLTEGKNVAAETRKLNTLLKKNVVEGAKSLR</sequence>
<dbReference type="Pfam" id="PF13416">
    <property type="entry name" value="SBP_bac_8"/>
    <property type="match status" value="1"/>
</dbReference>
<evidence type="ECO:0000256" key="1">
    <source>
        <dbReference type="ARBA" id="ARBA00008520"/>
    </source>
</evidence>
<organism evidence="4">
    <name type="scientific">freshwater metagenome</name>
    <dbReference type="NCBI Taxonomy" id="449393"/>
    <lineage>
        <taxon>unclassified sequences</taxon>
        <taxon>metagenomes</taxon>
        <taxon>ecological metagenomes</taxon>
    </lineage>
</organism>
<protein>
    <submittedName>
        <fullName evidence="4">Unannotated protein</fullName>
    </submittedName>
</protein>
<dbReference type="PANTHER" id="PTHR30061:SF50">
    <property type="entry name" value="MALTOSE_MALTODEXTRIN-BINDING PERIPLASMIC PROTEIN"/>
    <property type="match status" value="1"/>
</dbReference>
<dbReference type="GO" id="GO:1901982">
    <property type="term" value="F:maltose binding"/>
    <property type="evidence" value="ECO:0007669"/>
    <property type="project" value="TreeGrafter"/>
</dbReference>